<reference evidence="2 3" key="1">
    <citation type="submission" date="2023-01" db="EMBL/GenBank/DDBJ databases">
        <title>Novel diversity within Roseofilum (Cyanobacteria; Desertifilaceae) from marine benthic mats with descriptions of four novel species.</title>
        <authorList>
            <person name="Wang Y."/>
            <person name="Berthold D.E."/>
            <person name="Hu J."/>
            <person name="Lefler F.W."/>
            <person name="Laughinghouse H.D. IV."/>
        </authorList>
    </citation>
    <scope>NUCLEOTIDE SEQUENCE [LARGE SCALE GENOMIC DNA]</scope>
    <source>
        <strain evidence="2 3">BLCC-M91</strain>
    </source>
</reference>
<dbReference type="Proteomes" id="UP001231370">
    <property type="component" value="Unassembled WGS sequence"/>
</dbReference>
<evidence type="ECO:0000259" key="1">
    <source>
        <dbReference type="Pfam" id="PF22724"/>
    </source>
</evidence>
<dbReference type="InterPro" id="IPR054611">
    <property type="entry name" value="NCAB"/>
</dbReference>
<evidence type="ECO:0000313" key="3">
    <source>
        <dbReference type="Proteomes" id="UP001231370"/>
    </source>
</evidence>
<keyword evidence="3" id="KW-1185">Reference proteome</keyword>
<gene>
    <name evidence="2" type="ORF">PJF56_00720</name>
</gene>
<comment type="caution">
    <text evidence="2">The sequence shown here is derived from an EMBL/GenBank/DDBJ whole genome shotgun (WGS) entry which is preliminary data.</text>
</comment>
<evidence type="ECO:0000313" key="2">
    <source>
        <dbReference type="EMBL" id="MDJ1177375.1"/>
    </source>
</evidence>
<organism evidence="2 3">
    <name type="scientific">Roseofilum halophilum BLCC-M91</name>
    <dbReference type="NCBI Taxonomy" id="3022259"/>
    <lineage>
        <taxon>Bacteria</taxon>
        <taxon>Bacillati</taxon>
        <taxon>Cyanobacteriota</taxon>
        <taxon>Cyanophyceae</taxon>
        <taxon>Desertifilales</taxon>
        <taxon>Desertifilaceae</taxon>
        <taxon>Roseofilum</taxon>
        <taxon>Roseofilum halophilum</taxon>
    </lineage>
</organism>
<accession>A0ABT7BDW9</accession>
<dbReference type="EMBL" id="JAQPOK010000004">
    <property type="protein sequence ID" value="MDJ1177375.1"/>
    <property type="molecule type" value="Genomic_DNA"/>
</dbReference>
<sequence length="126" mass="13920">MYCLNADLLADETREGEIALTLSELIWEITCPDEDPPEPATPAELRRDLKTLKRRNLLPHRAILFGSETVSTPTQPTPEAIAFCQKLTGVIAVAFLTDNPLEAPLKGFPPNQPNLLSAIETWLEAI</sequence>
<dbReference type="Pfam" id="PF22724">
    <property type="entry name" value="NCAB1"/>
    <property type="match status" value="1"/>
</dbReference>
<dbReference type="RefSeq" id="WP_283760705.1">
    <property type="nucleotide sequence ID" value="NZ_JAQPOK010000004.1"/>
</dbReference>
<feature type="domain" description="NACHT C-terminal Alpha/Beta" evidence="1">
    <location>
        <begin position="2"/>
        <end position="125"/>
    </location>
</feature>
<name>A0ABT7BDW9_9CYAN</name>
<proteinExistence type="predicted"/>
<protein>
    <recommendedName>
        <fullName evidence="1">NACHT C-terminal Alpha/Beta domain-containing protein</fullName>
    </recommendedName>
</protein>